<dbReference type="HAMAP" id="MF_00074">
    <property type="entry name" value="16SrRNA_methyltr_G"/>
    <property type="match status" value="1"/>
</dbReference>
<dbReference type="GO" id="GO:0005829">
    <property type="term" value="C:cytosol"/>
    <property type="evidence" value="ECO:0007669"/>
    <property type="project" value="TreeGrafter"/>
</dbReference>
<gene>
    <name evidence="6" type="primary">rsmG</name>
    <name evidence="7" type="ORF">SAMN03080606_02012</name>
</gene>
<dbReference type="AlphaFoldDB" id="A0A1G5HGL5"/>
<feature type="binding site" evidence="6">
    <location>
        <position position="148"/>
    </location>
    <ligand>
        <name>S-adenosyl-L-methionine</name>
        <dbReference type="ChEBI" id="CHEBI:59789"/>
    </ligand>
</feature>
<organism evidence="7 8">
    <name type="scientific">Alkaliphilus peptidifermentans DSM 18978</name>
    <dbReference type="NCBI Taxonomy" id="1120976"/>
    <lineage>
        <taxon>Bacteria</taxon>
        <taxon>Bacillati</taxon>
        <taxon>Bacillota</taxon>
        <taxon>Clostridia</taxon>
        <taxon>Peptostreptococcales</taxon>
        <taxon>Natronincolaceae</taxon>
        <taxon>Alkaliphilus</taxon>
    </lineage>
</organism>
<evidence type="ECO:0000256" key="5">
    <source>
        <dbReference type="ARBA" id="ARBA00022691"/>
    </source>
</evidence>
<keyword evidence="5 6" id="KW-0949">S-adenosyl-L-methionine</keyword>
<keyword evidence="3 6" id="KW-0489">Methyltransferase</keyword>
<evidence type="ECO:0000256" key="6">
    <source>
        <dbReference type="HAMAP-Rule" id="MF_00074"/>
    </source>
</evidence>
<reference evidence="7 8" key="1">
    <citation type="submission" date="2016-10" db="EMBL/GenBank/DDBJ databases">
        <authorList>
            <person name="de Groot N.N."/>
        </authorList>
    </citation>
    <scope>NUCLEOTIDE SEQUENCE [LARGE SCALE GENOMIC DNA]</scope>
    <source>
        <strain evidence="7 8">DSM 18978</strain>
    </source>
</reference>
<dbReference type="EC" id="2.1.1.-" evidence="6"/>
<evidence type="ECO:0000256" key="3">
    <source>
        <dbReference type="ARBA" id="ARBA00022603"/>
    </source>
</evidence>
<feature type="binding site" evidence="6">
    <location>
        <position position="78"/>
    </location>
    <ligand>
        <name>S-adenosyl-L-methionine</name>
        <dbReference type="ChEBI" id="CHEBI:59789"/>
    </ligand>
</feature>
<evidence type="ECO:0000313" key="7">
    <source>
        <dbReference type="EMBL" id="SCY62811.1"/>
    </source>
</evidence>
<dbReference type="EMBL" id="FMUS01000011">
    <property type="protein sequence ID" value="SCY62811.1"/>
    <property type="molecule type" value="Genomic_DNA"/>
</dbReference>
<dbReference type="RefSeq" id="WP_330389129.1">
    <property type="nucleotide sequence ID" value="NZ_FMUS01000011.1"/>
</dbReference>
<dbReference type="Gene3D" id="3.40.50.150">
    <property type="entry name" value="Vaccinia Virus protein VP39"/>
    <property type="match status" value="1"/>
</dbReference>
<sequence>MSLMNKILKDGCHEFQIEINDQQVQKLIKYKDILIDWNKKMNLTSIEEEKDVAIKHFLDSISCLKVKNVTKGKLIDVGTGAGFPGIPIKVMRSDIRLTLLDALNKRLDFLKEVCDQLDLKEVEFVHGRAEDYGQLEGHREQYDYAAARAVAPLNVLVEYCLPFVKVGGFFICQKGPQLKEELKEAKKAIDLLGGKPVEEQVVKLPFSDIEHRIVIIEKVKHTPTKYPRKAGKPSKNPIR</sequence>
<evidence type="ECO:0000256" key="2">
    <source>
        <dbReference type="ARBA" id="ARBA00022552"/>
    </source>
</evidence>
<feature type="binding site" evidence="6">
    <location>
        <position position="83"/>
    </location>
    <ligand>
        <name>S-adenosyl-L-methionine</name>
        <dbReference type="ChEBI" id="CHEBI:59789"/>
    </ligand>
</feature>
<keyword evidence="2 6" id="KW-0698">rRNA processing</keyword>
<accession>A0A1G5HGL5</accession>
<comment type="subcellular location">
    <subcellularLocation>
        <location evidence="6">Cytoplasm</location>
    </subcellularLocation>
</comment>
<dbReference type="Proteomes" id="UP000198636">
    <property type="component" value="Unassembled WGS sequence"/>
</dbReference>
<proteinExistence type="inferred from homology"/>
<comment type="caution">
    <text evidence="6">Lacks conserved residue(s) required for the propagation of feature annotation.</text>
</comment>
<feature type="binding site" evidence="6">
    <location>
        <begin position="129"/>
        <end position="130"/>
    </location>
    <ligand>
        <name>S-adenosyl-L-methionine</name>
        <dbReference type="ChEBI" id="CHEBI:59789"/>
    </ligand>
</feature>
<dbReference type="CDD" id="cd02440">
    <property type="entry name" value="AdoMet_MTases"/>
    <property type="match status" value="1"/>
</dbReference>
<dbReference type="InterPro" id="IPR029063">
    <property type="entry name" value="SAM-dependent_MTases_sf"/>
</dbReference>
<evidence type="ECO:0000256" key="1">
    <source>
        <dbReference type="ARBA" id="ARBA00022490"/>
    </source>
</evidence>
<comment type="similarity">
    <text evidence="6">Belongs to the methyltransferase superfamily. RNA methyltransferase RsmG family.</text>
</comment>
<dbReference type="Pfam" id="PF02527">
    <property type="entry name" value="GidB"/>
    <property type="match status" value="1"/>
</dbReference>
<keyword evidence="8" id="KW-1185">Reference proteome</keyword>
<dbReference type="PANTHER" id="PTHR31760">
    <property type="entry name" value="S-ADENOSYL-L-METHIONINE-DEPENDENT METHYLTRANSFERASES SUPERFAMILY PROTEIN"/>
    <property type="match status" value="1"/>
</dbReference>
<dbReference type="PANTHER" id="PTHR31760:SF0">
    <property type="entry name" value="S-ADENOSYL-L-METHIONINE-DEPENDENT METHYLTRANSFERASES SUPERFAMILY PROTEIN"/>
    <property type="match status" value="1"/>
</dbReference>
<dbReference type="STRING" id="1120976.SAMN03080606_02012"/>
<dbReference type="NCBIfam" id="TIGR00138">
    <property type="entry name" value="rsmG_gidB"/>
    <property type="match status" value="1"/>
</dbReference>
<evidence type="ECO:0000313" key="8">
    <source>
        <dbReference type="Proteomes" id="UP000198636"/>
    </source>
</evidence>
<comment type="function">
    <text evidence="6">Specifically methylates the N7 position of a guanine in 16S rRNA.</text>
</comment>
<dbReference type="PIRSF" id="PIRSF003078">
    <property type="entry name" value="GidB"/>
    <property type="match status" value="1"/>
</dbReference>
<dbReference type="InterPro" id="IPR003682">
    <property type="entry name" value="rRNA_ssu_MeTfrase_G"/>
</dbReference>
<protein>
    <recommendedName>
        <fullName evidence="6">Ribosomal RNA small subunit methyltransferase G</fullName>
        <ecNumber evidence="6">2.1.1.-</ecNumber>
    </recommendedName>
    <alternativeName>
        <fullName evidence="6">16S rRNA 7-methylguanosine methyltransferase</fullName>
        <shortName evidence="6">16S rRNA m7G methyltransferase</shortName>
    </alternativeName>
</protein>
<keyword evidence="1 6" id="KW-0963">Cytoplasm</keyword>
<name>A0A1G5HGL5_9FIRM</name>
<keyword evidence="4 6" id="KW-0808">Transferase</keyword>
<dbReference type="FunFam" id="3.40.50.150:FF:000041">
    <property type="entry name" value="Ribosomal RNA small subunit methyltransferase G"/>
    <property type="match status" value="1"/>
</dbReference>
<dbReference type="GO" id="GO:0070043">
    <property type="term" value="F:rRNA (guanine-N7-)-methyltransferase activity"/>
    <property type="evidence" value="ECO:0007669"/>
    <property type="project" value="UniProtKB-UniRule"/>
</dbReference>
<dbReference type="SUPFAM" id="SSF53335">
    <property type="entry name" value="S-adenosyl-L-methionine-dependent methyltransferases"/>
    <property type="match status" value="1"/>
</dbReference>
<evidence type="ECO:0000256" key="4">
    <source>
        <dbReference type="ARBA" id="ARBA00022679"/>
    </source>
</evidence>